<keyword evidence="3" id="KW-1185">Reference proteome</keyword>
<evidence type="ECO:0000313" key="3">
    <source>
        <dbReference type="Proteomes" id="UP001305414"/>
    </source>
</evidence>
<evidence type="ECO:0000313" key="2">
    <source>
        <dbReference type="EMBL" id="KAK5635208.1"/>
    </source>
</evidence>
<name>A0AAN7UXB9_9PEZI</name>
<organism evidence="2 3">
    <name type="scientific">Xylaria bambusicola</name>
    <dbReference type="NCBI Taxonomy" id="326684"/>
    <lineage>
        <taxon>Eukaryota</taxon>
        <taxon>Fungi</taxon>
        <taxon>Dikarya</taxon>
        <taxon>Ascomycota</taxon>
        <taxon>Pezizomycotina</taxon>
        <taxon>Sordariomycetes</taxon>
        <taxon>Xylariomycetidae</taxon>
        <taxon>Xylariales</taxon>
        <taxon>Xylariaceae</taxon>
        <taxon>Xylaria</taxon>
    </lineage>
</organism>
<protein>
    <submittedName>
        <fullName evidence="2">Uncharacterized protein</fullName>
    </submittedName>
</protein>
<sequence>METDTAGSDEDESTIRTPSRHRNRNRLTYSEDDTSRVPQVPRIPDRFQPRKERQNLDPDSSSLVDLKGKKKGETERTPAPHTLYLPNCSIGKPKEIQVISNAMMQAYVAMRGNYLGGEDGNDPLFKWIQQREELAQSSKPRIHHKRDVSRMLQLIDKALESSNMGGDSPRDCVFEVYRPEFDHIRPPQDMDMSPHVFATSCDDFEWEDDSDDEEADVPSGRISPCTFLEWSKDCVRWNANDMEIKQDTTDYLRMRPPTPRVPVPSQRHENIPHGRLEAQRDIHTGEELTPTYYVPNSPSIIYTPPGIDFAGFRTPNFHAQYRRMAPLVERELRGRVYGGQDMTLPGLSDGERDRFTPVSLTVSIWFSYIFALPKSCAQIFVIISEVDAATTVIPELRNARGTEVSSILHEQWVAIQQAEEAERALHRHAELQREHIARLEFDHRHLNEFLPALHLRREMRDRELERRRAERIRGYVTDHALDTQTRLDMAWFRLHSTQAKVHENMRCIAGLEQELRSLCESTGVRDPEHAYAVLMGAESEESFRSPRFGAGDGFGAYGVPGGQSFGPWSPSSLGRADEEFDRLAADMRMRNTGGNVEGWGDRWDADTSGDSGVAGVGNQEQRRFGRQGPNGLAQ</sequence>
<evidence type="ECO:0000256" key="1">
    <source>
        <dbReference type="SAM" id="MobiDB-lite"/>
    </source>
</evidence>
<feature type="region of interest" description="Disordered" evidence="1">
    <location>
        <begin position="593"/>
        <end position="634"/>
    </location>
</feature>
<feature type="compositionally biased region" description="Basic and acidic residues" evidence="1">
    <location>
        <begin position="43"/>
        <end position="56"/>
    </location>
</feature>
<proteinExistence type="predicted"/>
<reference evidence="2 3" key="1">
    <citation type="submission" date="2023-10" db="EMBL/GenBank/DDBJ databases">
        <title>Draft genome sequence of Xylaria bambusicola isolate GMP-LS, the root and basal stem rot pathogen of sugarcane in Indonesia.</title>
        <authorList>
            <person name="Selvaraj P."/>
            <person name="Muralishankar V."/>
            <person name="Muruganantham S."/>
            <person name="Sp S."/>
            <person name="Haryani S."/>
            <person name="Lau K.J.X."/>
            <person name="Naqvi N.I."/>
        </authorList>
    </citation>
    <scope>NUCLEOTIDE SEQUENCE [LARGE SCALE GENOMIC DNA]</scope>
    <source>
        <strain evidence="2">GMP-LS</strain>
    </source>
</reference>
<dbReference type="Proteomes" id="UP001305414">
    <property type="component" value="Unassembled WGS sequence"/>
</dbReference>
<dbReference type="EMBL" id="JAWHQM010000050">
    <property type="protein sequence ID" value="KAK5635208.1"/>
    <property type="molecule type" value="Genomic_DNA"/>
</dbReference>
<comment type="caution">
    <text evidence="2">The sequence shown here is derived from an EMBL/GenBank/DDBJ whole genome shotgun (WGS) entry which is preliminary data.</text>
</comment>
<feature type="compositionally biased region" description="Acidic residues" evidence="1">
    <location>
        <begin position="1"/>
        <end position="12"/>
    </location>
</feature>
<gene>
    <name evidence="2" type="ORF">RRF57_010920</name>
</gene>
<feature type="region of interest" description="Disordered" evidence="1">
    <location>
        <begin position="1"/>
        <end position="79"/>
    </location>
</feature>
<dbReference type="AlphaFoldDB" id="A0AAN7UXB9"/>
<accession>A0AAN7UXB9</accession>